<evidence type="ECO:0000256" key="5">
    <source>
        <dbReference type="SAM" id="MobiDB-lite"/>
    </source>
</evidence>
<dbReference type="InterPro" id="IPR003598">
    <property type="entry name" value="Ig_sub2"/>
</dbReference>
<feature type="domain" description="Ig-like" evidence="9">
    <location>
        <begin position="157"/>
        <end position="259"/>
    </location>
</feature>
<dbReference type="InterPro" id="IPR035897">
    <property type="entry name" value="Toll_tir_struct_dom_sf"/>
</dbReference>
<dbReference type="PROSITE" id="PS50835">
    <property type="entry name" value="IG_LIKE"/>
    <property type="match status" value="2"/>
</dbReference>
<evidence type="ECO:0000313" key="11">
    <source>
        <dbReference type="RefSeq" id="XP_054827658.1"/>
    </source>
</evidence>
<dbReference type="KEGG" id="emc:129324429"/>
<dbReference type="InterPro" id="IPR015621">
    <property type="entry name" value="IL-1_rcpt_fam"/>
</dbReference>
<dbReference type="InterPro" id="IPR013783">
    <property type="entry name" value="Ig-like_fold"/>
</dbReference>
<evidence type="ECO:0000256" key="4">
    <source>
        <dbReference type="ARBA" id="ARBA00023319"/>
    </source>
</evidence>
<proteinExistence type="inferred from homology"/>
<dbReference type="AlphaFoldDB" id="A0AA97KS02"/>
<reference evidence="11" key="1">
    <citation type="submission" date="2025-08" db="UniProtKB">
        <authorList>
            <consortium name="RefSeq"/>
        </authorList>
    </citation>
    <scope>IDENTIFICATION</scope>
    <source>
        <tissue evidence="11">Blood</tissue>
    </source>
</reference>
<keyword evidence="2" id="KW-1015">Disulfide bond</keyword>
<dbReference type="GeneID" id="129324429"/>
<evidence type="ECO:0000259" key="9">
    <source>
        <dbReference type="PROSITE" id="PS50835"/>
    </source>
</evidence>
<sequence>MEAATCGKAKMTVKFFFLLSLTSVPLALGTGNEQERTAALQASDISCVDPDRFYDHTVWTQQDSVNHLFCPLDNQSLQLLQTTSAFDVHWYKDCQPLNLSASGHLHSILHNTTSYLSFEHAEAEDSGNYTCILYLNEQRNASFTIRLVMADLCNVPPKFLYPSKNVTFEHTLGSQLTLNCTVQLPYGKNCDLALHWMKDDQWLDGEIYSSTTQWFNDNVTDIFISGTLDVNVTTDENYGVFACLVRNSTAIFTLQKSAEAAGHLGAVLAAFIILTLLLLMGVMYVKCRLNALLWYKNRYGDLEMNDGKLYDAYVSYANSTDDRKFVNFIMKPQLENRYGYKLFLDDKDILPNSEPSADLIMNVSRCRRLIIVLSNAYLEQEWCNSNFREGLWRLLELSQRPIFVAFESQYREIAHPAINLLKQQKSTVTLLIWRAGSMMPSSDFWKELCLTLPRKVSCQGLRGDPQTHRQEDKDPMLIIHSNYLDFRRESRSEGDTGVQGSIFKGPAPPRMTGSGSDGPPFATLEEVQLGENQRNEIDISDLGSRNYGARTDFYCLVTEDDI</sequence>
<dbReference type="RefSeq" id="XP_054827658.1">
    <property type="nucleotide sequence ID" value="XM_054971683.1"/>
</dbReference>
<feature type="chain" id="PRO_5041691514" evidence="7">
    <location>
        <begin position="30"/>
        <end position="562"/>
    </location>
</feature>
<dbReference type="InterPro" id="IPR036179">
    <property type="entry name" value="Ig-like_dom_sf"/>
</dbReference>
<dbReference type="FunFam" id="3.40.50.10140:FF:000011">
    <property type="entry name" value="single Ig IL-1-related receptor isoform X1"/>
    <property type="match status" value="1"/>
</dbReference>
<dbReference type="Pfam" id="PF01582">
    <property type="entry name" value="TIR"/>
    <property type="match status" value="1"/>
</dbReference>
<keyword evidence="6" id="KW-0472">Membrane</keyword>
<dbReference type="SUPFAM" id="SSF48726">
    <property type="entry name" value="Immunoglobulin"/>
    <property type="match status" value="2"/>
</dbReference>
<feature type="region of interest" description="Disordered" evidence="5">
    <location>
        <begin position="491"/>
        <end position="522"/>
    </location>
</feature>
<dbReference type="GO" id="GO:0007165">
    <property type="term" value="P:signal transduction"/>
    <property type="evidence" value="ECO:0007669"/>
    <property type="project" value="InterPro"/>
</dbReference>
<dbReference type="CTD" id="59307"/>
<protein>
    <submittedName>
        <fullName evidence="11">Single Ig IL-1-related receptor isoform X1</fullName>
    </submittedName>
</protein>
<evidence type="ECO:0000256" key="6">
    <source>
        <dbReference type="SAM" id="Phobius"/>
    </source>
</evidence>
<dbReference type="PANTHER" id="PTHR11890:SF19">
    <property type="entry name" value="SINGLE IG IL-1-RELATED RECEPTOR"/>
    <property type="match status" value="1"/>
</dbReference>
<accession>A0AA97KS02</accession>
<dbReference type="InterPro" id="IPR000157">
    <property type="entry name" value="TIR_dom"/>
</dbReference>
<evidence type="ECO:0000256" key="2">
    <source>
        <dbReference type="ARBA" id="ARBA00023157"/>
    </source>
</evidence>
<feature type="domain" description="TIR" evidence="8">
    <location>
        <begin position="308"/>
        <end position="452"/>
    </location>
</feature>
<evidence type="ECO:0000259" key="8">
    <source>
        <dbReference type="PROSITE" id="PS50104"/>
    </source>
</evidence>
<comment type="similarity">
    <text evidence="1">Belongs to the interleukin-1 receptor family.</text>
</comment>
<feature type="transmembrane region" description="Helical" evidence="6">
    <location>
        <begin position="264"/>
        <end position="285"/>
    </location>
</feature>
<evidence type="ECO:0000256" key="1">
    <source>
        <dbReference type="ARBA" id="ARBA00009752"/>
    </source>
</evidence>
<feature type="domain" description="Ig-like" evidence="9">
    <location>
        <begin position="50"/>
        <end position="142"/>
    </location>
</feature>
<keyword evidence="4" id="KW-0393">Immunoglobulin domain</keyword>
<evidence type="ECO:0000313" key="10">
    <source>
        <dbReference type="Proteomes" id="UP001190640"/>
    </source>
</evidence>
<dbReference type="SMART" id="SM00408">
    <property type="entry name" value="IGc2"/>
    <property type="match status" value="2"/>
</dbReference>
<dbReference type="SMART" id="SM00255">
    <property type="entry name" value="TIR"/>
    <property type="match status" value="1"/>
</dbReference>
<dbReference type="PROSITE" id="PS50104">
    <property type="entry name" value="TIR"/>
    <property type="match status" value="1"/>
</dbReference>
<keyword evidence="10" id="KW-1185">Reference proteome</keyword>
<dbReference type="Gene3D" id="3.40.50.10140">
    <property type="entry name" value="Toll/interleukin-1 receptor homology (TIR) domain"/>
    <property type="match status" value="1"/>
</dbReference>
<dbReference type="InterPro" id="IPR007110">
    <property type="entry name" value="Ig-like_dom"/>
</dbReference>
<keyword evidence="6" id="KW-0812">Transmembrane</keyword>
<dbReference type="Gene3D" id="2.60.40.10">
    <property type="entry name" value="Immunoglobulins"/>
    <property type="match status" value="2"/>
</dbReference>
<feature type="signal peptide" evidence="7">
    <location>
        <begin position="1"/>
        <end position="29"/>
    </location>
</feature>
<organism evidence="10 11">
    <name type="scientific">Eublepharis macularius</name>
    <name type="common">Leopard gecko</name>
    <name type="synonym">Cyrtodactylus macularius</name>
    <dbReference type="NCBI Taxonomy" id="481883"/>
    <lineage>
        <taxon>Eukaryota</taxon>
        <taxon>Metazoa</taxon>
        <taxon>Chordata</taxon>
        <taxon>Craniata</taxon>
        <taxon>Vertebrata</taxon>
        <taxon>Euteleostomi</taxon>
        <taxon>Lepidosauria</taxon>
        <taxon>Squamata</taxon>
        <taxon>Bifurcata</taxon>
        <taxon>Gekkota</taxon>
        <taxon>Eublepharidae</taxon>
        <taxon>Eublepharinae</taxon>
        <taxon>Eublepharis</taxon>
    </lineage>
</organism>
<keyword evidence="7" id="KW-0732">Signal</keyword>
<keyword evidence="6" id="KW-1133">Transmembrane helix</keyword>
<dbReference type="PANTHER" id="PTHR11890">
    <property type="entry name" value="INTERLEUKIN-1 RECEPTOR FAMILY MEMBER"/>
    <property type="match status" value="1"/>
</dbReference>
<gene>
    <name evidence="11" type="primary">SIGIRR</name>
</gene>
<keyword evidence="11" id="KW-0675">Receptor</keyword>
<evidence type="ECO:0000256" key="3">
    <source>
        <dbReference type="ARBA" id="ARBA00023180"/>
    </source>
</evidence>
<dbReference type="Proteomes" id="UP001190640">
    <property type="component" value="Chromosome 2"/>
</dbReference>
<dbReference type="SUPFAM" id="SSF52200">
    <property type="entry name" value="Toll/Interleukin receptor TIR domain"/>
    <property type="match status" value="1"/>
</dbReference>
<dbReference type="PRINTS" id="PR01537">
    <property type="entry name" value="INTRLKN1R1F"/>
</dbReference>
<keyword evidence="3" id="KW-0325">Glycoprotein</keyword>
<evidence type="ECO:0000256" key="7">
    <source>
        <dbReference type="SAM" id="SignalP"/>
    </source>
</evidence>
<name>A0AA97KS02_EUBMA</name>